<dbReference type="Pfam" id="PF00005">
    <property type="entry name" value="ABC_tran"/>
    <property type="match status" value="1"/>
</dbReference>
<dbReference type="InterPro" id="IPR017871">
    <property type="entry name" value="ABC_transporter-like_CS"/>
</dbReference>
<dbReference type="SMART" id="SM00382">
    <property type="entry name" value="AAA"/>
    <property type="match status" value="1"/>
</dbReference>
<organism evidence="4 5">
    <name type="scientific">Caldimicrobium thiodismutans</name>
    <dbReference type="NCBI Taxonomy" id="1653476"/>
    <lineage>
        <taxon>Bacteria</taxon>
        <taxon>Pseudomonadati</taxon>
        <taxon>Thermodesulfobacteriota</taxon>
        <taxon>Thermodesulfobacteria</taxon>
        <taxon>Thermodesulfobacteriales</taxon>
        <taxon>Thermodesulfobacteriaceae</taxon>
        <taxon>Caldimicrobium</taxon>
    </lineage>
</organism>
<feature type="domain" description="ABC transporter" evidence="3">
    <location>
        <begin position="4"/>
        <end position="223"/>
    </location>
</feature>
<gene>
    <name evidence="4" type="ORF">THC_0527</name>
</gene>
<dbReference type="GO" id="GO:0005886">
    <property type="term" value="C:plasma membrane"/>
    <property type="evidence" value="ECO:0007669"/>
    <property type="project" value="TreeGrafter"/>
</dbReference>
<protein>
    <recommendedName>
        <fullName evidence="3">ABC transporter domain-containing protein</fullName>
    </recommendedName>
</protein>
<dbReference type="OrthoDB" id="9802264at2"/>
<dbReference type="InterPro" id="IPR015854">
    <property type="entry name" value="ABC_transpr_LolD-like"/>
</dbReference>
<dbReference type="InterPro" id="IPR027417">
    <property type="entry name" value="P-loop_NTPase"/>
</dbReference>
<evidence type="ECO:0000313" key="4">
    <source>
        <dbReference type="EMBL" id="BAU22921.1"/>
    </source>
</evidence>
<dbReference type="STRING" id="1653476.THC_0527"/>
<dbReference type="PROSITE" id="PS00211">
    <property type="entry name" value="ABC_TRANSPORTER_1"/>
    <property type="match status" value="1"/>
</dbReference>
<name>A0A0U5AYV6_9BACT</name>
<dbReference type="GO" id="GO:0005524">
    <property type="term" value="F:ATP binding"/>
    <property type="evidence" value="ECO:0007669"/>
    <property type="project" value="UniProtKB-KW"/>
</dbReference>
<dbReference type="RefSeq" id="WP_068512924.1">
    <property type="nucleotide sequence ID" value="NZ_AP014945.1"/>
</dbReference>
<reference evidence="4 5" key="1">
    <citation type="journal article" date="2016" name="Int. J. Syst. Evol. Microbiol.">
        <title>Caldimicrobium thiodismutans sp. nov., a sulfur-disproportionating bacterium isolated from a hot spring, and emended description of the genus Caldimicrobium.</title>
        <authorList>
            <person name="Kojima H."/>
            <person name="Umezawa K."/>
            <person name="Fukui M."/>
        </authorList>
    </citation>
    <scope>NUCLEOTIDE SEQUENCE [LARGE SCALE GENOMIC DNA]</scope>
    <source>
        <strain evidence="4 5">TF1</strain>
    </source>
</reference>
<evidence type="ECO:0000313" key="5">
    <source>
        <dbReference type="Proteomes" id="UP000068196"/>
    </source>
</evidence>
<proteinExistence type="predicted"/>
<dbReference type="PROSITE" id="PS50893">
    <property type="entry name" value="ABC_TRANSPORTER_2"/>
    <property type="match status" value="1"/>
</dbReference>
<reference evidence="5" key="2">
    <citation type="journal article" date="2016" name="Int. J. Syst. Evol. Microbiol.">
        <title>Caldimicrobium thiodismutans sp. nov., a sulfur-disproportionating bacterium isolated from a hot spring.</title>
        <authorList>
            <person name="Kojima H."/>
            <person name="Umezawa K."/>
            <person name="Fukui M."/>
        </authorList>
    </citation>
    <scope>NUCLEOTIDE SEQUENCE [LARGE SCALE GENOMIC DNA]</scope>
    <source>
        <strain evidence="5">TF1</strain>
    </source>
</reference>
<evidence type="ECO:0000256" key="1">
    <source>
        <dbReference type="ARBA" id="ARBA00022741"/>
    </source>
</evidence>
<dbReference type="KEGG" id="cthi:THC_0527"/>
<dbReference type="SUPFAM" id="SSF52540">
    <property type="entry name" value="P-loop containing nucleoside triphosphate hydrolases"/>
    <property type="match status" value="1"/>
</dbReference>
<dbReference type="AlphaFoldDB" id="A0A0U5AYV6"/>
<dbReference type="GO" id="GO:0016887">
    <property type="term" value="F:ATP hydrolysis activity"/>
    <property type="evidence" value="ECO:0007669"/>
    <property type="project" value="InterPro"/>
</dbReference>
<dbReference type="PANTHER" id="PTHR24220:SF470">
    <property type="entry name" value="CELL DIVISION ATP-BINDING PROTEIN FTSE"/>
    <property type="match status" value="1"/>
</dbReference>
<evidence type="ECO:0000259" key="3">
    <source>
        <dbReference type="PROSITE" id="PS50893"/>
    </source>
</evidence>
<dbReference type="InterPro" id="IPR003439">
    <property type="entry name" value="ABC_transporter-like_ATP-bd"/>
</dbReference>
<keyword evidence="1" id="KW-0547">Nucleotide-binding</keyword>
<keyword evidence="5" id="KW-1185">Reference proteome</keyword>
<dbReference type="Proteomes" id="UP000068196">
    <property type="component" value="Chromosome"/>
</dbReference>
<dbReference type="Gene3D" id="3.40.50.300">
    <property type="entry name" value="P-loop containing nucleotide triphosphate hydrolases"/>
    <property type="match status" value="1"/>
</dbReference>
<keyword evidence="2" id="KW-0067">ATP-binding</keyword>
<dbReference type="EMBL" id="AP014945">
    <property type="protein sequence ID" value="BAU22921.1"/>
    <property type="molecule type" value="Genomic_DNA"/>
</dbReference>
<accession>A0A0U5AYV6</accession>
<evidence type="ECO:0000256" key="2">
    <source>
        <dbReference type="ARBA" id="ARBA00022840"/>
    </source>
</evidence>
<dbReference type="InterPro" id="IPR003593">
    <property type="entry name" value="AAA+_ATPase"/>
</dbReference>
<dbReference type="PANTHER" id="PTHR24220">
    <property type="entry name" value="IMPORT ATP-BINDING PROTEIN"/>
    <property type="match status" value="1"/>
</dbReference>
<sequence>MSLIKLEDLTKIYPPYYKALHKISLEIQKNAFLLITGPTGAGKTTLLKLIYAQEKPTEGELYWEGVPYSELRYKDIIGIRKNIGIVFQDHKLFSELSLYENLEIALALARKKVKKIKFFIYEWLERFNLAHKAKKKVKELSGGEQQKLGILRAIIKDPSILILDEPTGNLDPFSIGEVIDLLIALHKEGKTILLSTHDPTIIAKRPGQIIMLNRGELVKDVDIYW</sequence>
<dbReference type="GO" id="GO:0022857">
    <property type="term" value="F:transmembrane transporter activity"/>
    <property type="evidence" value="ECO:0007669"/>
    <property type="project" value="TreeGrafter"/>
</dbReference>